<keyword evidence="2" id="KW-1133">Transmembrane helix</keyword>
<dbReference type="OrthoDB" id="10357476at2759"/>
<dbReference type="EMBL" id="KL659284">
    <property type="protein sequence ID" value="KFA70208.1"/>
    <property type="molecule type" value="Genomic_DNA"/>
</dbReference>
<feature type="region of interest" description="Disordered" evidence="1">
    <location>
        <begin position="139"/>
        <end position="169"/>
    </location>
</feature>
<protein>
    <submittedName>
        <fullName evidence="3">Uncharacterized protein</fullName>
    </submittedName>
</protein>
<feature type="transmembrane region" description="Helical" evidence="2">
    <location>
        <begin position="175"/>
        <end position="200"/>
    </location>
</feature>
<proteinExistence type="predicted"/>
<evidence type="ECO:0000256" key="2">
    <source>
        <dbReference type="SAM" id="Phobius"/>
    </source>
</evidence>
<evidence type="ECO:0000313" key="4">
    <source>
        <dbReference type="Proteomes" id="UP000028524"/>
    </source>
</evidence>
<evidence type="ECO:0000256" key="1">
    <source>
        <dbReference type="SAM" id="MobiDB-lite"/>
    </source>
</evidence>
<feature type="region of interest" description="Disordered" evidence="1">
    <location>
        <begin position="263"/>
        <end position="296"/>
    </location>
</feature>
<accession>A0A084R1X3</accession>
<gene>
    <name evidence="3" type="ORF">S40285_04434</name>
</gene>
<dbReference type="Proteomes" id="UP000028524">
    <property type="component" value="Unassembled WGS sequence"/>
</dbReference>
<name>A0A084R1X3_STAC4</name>
<keyword evidence="4" id="KW-1185">Reference proteome</keyword>
<evidence type="ECO:0000313" key="3">
    <source>
        <dbReference type="EMBL" id="KFA70208.1"/>
    </source>
</evidence>
<keyword evidence="2" id="KW-0812">Transmembrane</keyword>
<organism evidence="3 4">
    <name type="scientific">Stachybotrys chlorohalonatus (strain IBT 40285)</name>
    <dbReference type="NCBI Taxonomy" id="1283841"/>
    <lineage>
        <taxon>Eukaryota</taxon>
        <taxon>Fungi</taxon>
        <taxon>Dikarya</taxon>
        <taxon>Ascomycota</taxon>
        <taxon>Pezizomycotina</taxon>
        <taxon>Sordariomycetes</taxon>
        <taxon>Hypocreomycetidae</taxon>
        <taxon>Hypocreales</taxon>
        <taxon>Stachybotryaceae</taxon>
        <taxon>Stachybotrys</taxon>
    </lineage>
</organism>
<dbReference type="HOGENOM" id="CLU_894797_0_0_1"/>
<keyword evidence="2" id="KW-0472">Membrane</keyword>
<dbReference type="InParanoid" id="A0A084R1X3"/>
<sequence>MADRPTSGNDGFIGYVTEDGTSVTELACPTSGNELRQEGRFLYCNRSGVFTGEIGVGCIGDVWYYSSTLRSTASDSVSEFASTWVRTCNWGCMTATIYDDASPTAASRLLIGCENSFGLESTSYTAAYVQTTGAVSSSESRITSAPTLSEPFPRPSTSDPSGNGNGNDNGGGPNVGLIVGAVVGSVAGLALIIGLIILAYRMGRKRNNSNTGGEAQAGGLSNIPRPSIIWTRKGTPSNVPSQMGPPQNKEAVPMMAQTHIPSQELGTSHEHAGWAASQPQAYPQEMYAPAPTQRYG</sequence>
<dbReference type="AlphaFoldDB" id="A0A084R1X3"/>
<reference evidence="3 4" key="1">
    <citation type="journal article" date="2014" name="BMC Genomics">
        <title>Comparative genome sequencing reveals chemotype-specific gene clusters in the toxigenic black mold Stachybotrys.</title>
        <authorList>
            <person name="Semeiks J."/>
            <person name="Borek D."/>
            <person name="Otwinowski Z."/>
            <person name="Grishin N.V."/>
        </authorList>
    </citation>
    <scope>NUCLEOTIDE SEQUENCE [LARGE SCALE GENOMIC DNA]</scope>
    <source>
        <strain evidence="3 4">IBT 40285</strain>
    </source>
</reference>